<sequence>MLNIEGKESNSILNHLHIHPNSEFGLVLMFELNSAHDFFVWYVEETSYTESFFSTM</sequence>
<name>A0A0A9GY40_ARUDO</name>
<accession>A0A0A9GY40</accession>
<dbReference type="AlphaFoldDB" id="A0A0A9GY40"/>
<evidence type="ECO:0000313" key="1">
    <source>
        <dbReference type="EMBL" id="JAE29442.1"/>
    </source>
</evidence>
<dbReference type="EMBL" id="GBRH01168454">
    <property type="protein sequence ID" value="JAE29442.1"/>
    <property type="molecule type" value="Transcribed_RNA"/>
</dbReference>
<reference evidence="1" key="1">
    <citation type="submission" date="2014-09" db="EMBL/GenBank/DDBJ databases">
        <authorList>
            <person name="Magalhaes I.L.F."/>
            <person name="Oliveira U."/>
            <person name="Santos F.R."/>
            <person name="Vidigal T.H.D.A."/>
            <person name="Brescovit A.D."/>
            <person name="Santos A.J."/>
        </authorList>
    </citation>
    <scope>NUCLEOTIDE SEQUENCE</scope>
    <source>
        <tissue evidence="1">Shoot tissue taken approximately 20 cm above the soil surface</tissue>
    </source>
</reference>
<organism evidence="1">
    <name type="scientific">Arundo donax</name>
    <name type="common">Giant reed</name>
    <name type="synonym">Donax arundinaceus</name>
    <dbReference type="NCBI Taxonomy" id="35708"/>
    <lineage>
        <taxon>Eukaryota</taxon>
        <taxon>Viridiplantae</taxon>
        <taxon>Streptophyta</taxon>
        <taxon>Embryophyta</taxon>
        <taxon>Tracheophyta</taxon>
        <taxon>Spermatophyta</taxon>
        <taxon>Magnoliopsida</taxon>
        <taxon>Liliopsida</taxon>
        <taxon>Poales</taxon>
        <taxon>Poaceae</taxon>
        <taxon>PACMAD clade</taxon>
        <taxon>Arundinoideae</taxon>
        <taxon>Arundineae</taxon>
        <taxon>Arundo</taxon>
    </lineage>
</organism>
<protein>
    <submittedName>
        <fullName evidence="1">Uncharacterized protein</fullName>
    </submittedName>
</protein>
<proteinExistence type="predicted"/>
<reference evidence="1" key="2">
    <citation type="journal article" date="2015" name="Data Brief">
        <title>Shoot transcriptome of the giant reed, Arundo donax.</title>
        <authorList>
            <person name="Barrero R.A."/>
            <person name="Guerrero F.D."/>
            <person name="Moolhuijzen P."/>
            <person name="Goolsby J.A."/>
            <person name="Tidwell J."/>
            <person name="Bellgard S.E."/>
            <person name="Bellgard M.I."/>
        </authorList>
    </citation>
    <scope>NUCLEOTIDE SEQUENCE</scope>
    <source>
        <tissue evidence="1">Shoot tissue taken approximately 20 cm above the soil surface</tissue>
    </source>
</reference>